<evidence type="ECO:0000256" key="1">
    <source>
        <dbReference type="SAM" id="Phobius"/>
    </source>
</evidence>
<proteinExistence type="predicted"/>
<feature type="transmembrane region" description="Helical" evidence="1">
    <location>
        <begin position="101"/>
        <end position="123"/>
    </location>
</feature>
<keyword evidence="1" id="KW-0812">Transmembrane</keyword>
<accession>A0A8E1W5I1</accession>
<dbReference type="EMBL" id="JACJHR010000064">
    <property type="protein sequence ID" value="MBB2504042.1"/>
    <property type="molecule type" value="Genomic_DNA"/>
</dbReference>
<gene>
    <name evidence="2" type="ORF">H5411_33485</name>
</gene>
<dbReference type="AlphaFoldDB" id="A0A8E1W5I1"/>
<feature type="transmembrane region" description="Helical" evidence="1">
    <location>
        <begin position="74"/>
        <end position="95"/>
    </location>
</feature>
<keyword evidence="1" id="KW-0472">Membrane</keyword>
<organism evidence="2 3">
    <name type="scientific">Amycolatopsis echigonensis</name>
    <dbReference type="NCBI Taxonomy" id="2576905"/>
    <lineage>
        <taxon>Bacteria</taxon>
        <taxon>Bacillati</taxon>
        <taxon>Actinomycetota</taxon>
        <taxon>Actinomycetes</taxon>
        <taxon>Pseudonocardiales</taxon>
        <taxon>Pseudonocardiaceae</taxon>
        <taxon>Amycolatopsis</taxon>
    </lineage>
</organism>
<feature type="transmembrane region" description="Helical" evidence="1">
    <location>
        <begin position="12"/>
        <end position="32"/>
    </location>
</feature>
<dbReference type="RefSeq" id="WP_183126120.1">
    <property type="nucleotide sequence ID" value="NZ_JACJHR010000064.1"/>
</dbReference>
<reference evidence="2 3" key="1">
    <citation type="submission" date="2020-08" db="EMBL/GenBank/DDBJ databases">
        <title>Amycolatopsis echigonensis JCM 21831.</title>
        <authorList>
            <person name="Tedsree N."/>
            <person name="Kuncharoen N."/>
            <person name="Likhitwitayawuid K."/>
            <person name="Tanasupawat S."/>
        </authorList>
    </citation>
    <scope>NUCLEOTIDE SEQUENCE [LARGE SCALE GENOMIC DNA]</scope>
    <source>
        <strain evidence="2 3">JCM 21831</strain>
    </source>
</reference>
<protein>
    <submittedName>
        <fullName evidence="2">Uncharacterized protein</fullName>
    </submittedName>
</protein>
<feature type="transmembrane region" description="Helical" evidence="1">
    <location>
        <begin position="38"/>
        <end position="62"/>
    </location>
</feature>
<evidence type="ECO:0000313" key="3">
    <source>
        <dbReference type="Proteomes" id="UP000550260"/>
    </source>
</evidence>
<keyword evidence="1" id="KW-1133">Transmembrane helix</keyword>
<dbReference type="Proteomes" id="UP000550260">
    <property type="component" value="Unassembled WGS sequence"/>
</dbReference>
<name>A0A8E1W5I1_9PSEU</name>
<comment type="caution">
    <text evidence="2">The sequence shown here is derived from an EMBL/GenBank/DDBJ whole genome shotgun (WGS) entry which is preliminary data.</text>
</comment>
<sequence>MTATTTSRRRIGSVGTTARVVVGLALLAYVAVYEQAGWRFVLASWLLGVVGLPAAAVAAQWWRARRTPARLDLTGPWGYAITVALFLVLFLPQWFIPGMFVLWAAGVIFFGASMVLAVSNWLLRRDDQVGWMVFTPVDQWERQHRKARRPI</sequence>
<evidence type="ECO:0000313" key="2">
    <source>
        <dbReference type="EMBL" id="MBB2504042.1"/>
    </source>
</evidence>